<dbReference type="RefSeq" id="WP_406762393.1">
    <property type="nucleotide sequence ID" value="NZ_JBJIAB010000037.1"/>
</dbReference>
<organism evidence="2 3">
    <name type="scientific">Candidatus Clostridium helianthi</name>
    <dbReference type="NCBI Taxonomy" id="3381660"/>
    <lineage>
        <taxon>Bacteria</taxon>
        <taxon>Bacillati</taxon>
        <taxon>Bacillota</taxon>
        <taxon>Clostridia</taxon>
        <taxon>Eubacteriales</taxon>
        <taxon>Clostridiaceae</taxon>
        <taxon>Clostridium</taxon>
    </lineage>
</organism>
<dbReference type="InterPro" id="IPR041599">
    <property type="entry name" value="Gp138_N"/>
</dbReference>
<evidence type="ECO:0000313" key="3">
    <source>
        <dbReference type="Proteomes" id="UP001623600"/>
    </source>
</evidence>
<accession>A0ABW8S9U8</accession>
<dbReference type="EMBL" id="JBJIAB010000037">
    <property type="protein sequence ID" value="MFL0167646.1"/>
    <property type="molecule type" value="Genomic_DNA"/>
</dbReference>
<protein>
    <submittedName>
        <fullName evidence="2">Gp138 family membrane-puncturing spike protein</fullName>
    </submittedName>
</protein>
<dbReference type="Proteomes" id="UP001623600">
    <property type="component" value="Unassembled WGS sequence"/>
</dbReference>
<dbReference type="Pfam" id="PF18352">
    <property type="entry name" value="Gp138_N"/>
    <property type="match status" value="1"/>
</dbReference>
<keyword evidence="3" id="KW-1185">Reference proteome</keyword>
<evidence type="ECO:0000259" key="1">
    <source>
        <dbReference type="Pfam" id="PF18352"/>
    </source>
</evidence>
<comment type="caution">
    <text evidence="2">The sequence shown here is derived from an EMBL/GenBank/DDBJ whole genome shotgun (WGS) entry which is preliminary data.</text>
</comment>
<evidence type="ECO:0000313" key="2">
    <source>
        <dbReference type="EMBL" id="MFL0167646.1"/>
    </source>
</evidence>
<proteinExistence type="predicted"/>
<feature type="domain" description="Phage protein Gp138 N-terminal" evidence="1">
    <location>
        <begin position="33"/>
        <end position="134"/>
    </location>
</feature>
<gene>
    <name evidence="2" type="ORF">ACJDTP_21470</name>
</gene>
<dbReference type="Gene3D" id="2.40.50.230">
    <property type="entry name" value="Gp5 N-terminal domain"/>
    <property type="match status" value="1"/>
</dbReference>
<sequence length="184" mass="20501">MSRNIKEIIISNNDSEKDKALAKSIKNVIRVSIPGIIQSFDAKTQTCTVQPCIREKVIGSDYSTSWKDLPLLLDVPIVIPRAGNFILTLPIKQGDECLIIFSDMCIDGWLSLGEIQNQLEKRRHDLSDCFAILGTYSQPNVISNYSTDSAQLRNLAGTQYIEVKDSEINIVGNLKINGENYQAP</sequence>
<name>A0ABW8S9U8_9CLOT</name>
<reference evidence="2 3" key="1">
    <citation type="submission" date="2024-11" db="EMBL/GenBank/DDBJ databases">
        <authorList>
            <person name="Heng Y.C."/>
            <person name="Lim A.C.H."/>
            <person name="Lee J.K.Y."/>
            <person name="Kittelmann S."/>
        </authorList>
    </citation>
    <scope>NUCLEOTIDE SEQUENCE [LARGE SCALE GENOMIC DNA]</scope>
    <source>
        <strain evidence="2 3">WILCCON 0112</strain>
    </source>
</reference>
<dbReference type="InterPro" id="IPR037026">
    <property type="entry name" value="Vgr_OB-fold_dom_sf"/>
</dbReference>